<name>A0A8D0J626_PIG</name>
<accession>A0A8D0J626</accession>
<dbReference type="AlphaFoldDB" id="A0A8D0J626"/>
<protein>
    <submittedName>
        <fullName evidence="1">Uncharacterized protein</fullName>
    </submittedName>
</protein>
<evidence type="ECO:0000313" key="1">
    <source>
        <dbReference type="Ensembl" id="ENSSSCP00015008269.1"/>
    </source>
</evidence>
<dbReference type="Proteomes" id="UP000694726">
    <property type="component" value="Unplaced"/>
</dbReference>
<proteinExistence type="predicted"/>
<organism evidence="1 2">
    <name type="scientific">Sus scrofa</name>
    <name type="common">Pig</name>
    <dbReference type="NCBI Taxonomy" id="9823"/>
    <lineage>
        <taxon>Eukaryota</taxon>
        <taxon>Metazoa</taxon>
        <taxon>Chordata</taxon>
        <taxon>Craniata</taxon>
        <taxon>Vertebrata</taxon>
        <taxon>Euteleostomi</taxon>
        <taxon>Mammalia</taxon>
        <taxon>Eutheria</taxon>
        <taxon>Laurasiatheria</taxon>
        <taxon>Artiodactyla</taxon>
        <taxon>Suina</taxon>
        <taxon>Suidae</taxon>
        <taxon>Sus</taxon>
    </lineage>
</organism>
<evidence type="ECO:0000313" key="2">
    <source>
        <dbReference type="Proteomes" id="UP000694726"/>
    </source>
</evidence>
<dbReference type="Ensembl" id="ENSSSCT00015021037.1">
    <property type="protein sequence ID" value="ENSSSCP00015008269.1"/>
    <property type="gene ID" value="ENSSSCG00015015870.1"/>
</dbReference>
<reference evidence="1" key="1">
    <citation type="submission" date="2025-08" db="UniProtKB">
        <authorList>
            <consortium name="Ensembl"/>
        </authorList>
    </citation>
    <scope>IDENTIFICATION</scope>
</reference>
<sequence>MNMRVSVSFLRKVLSGYMPKSGISGSYGSSMYRFLRYLHTVLHSGCTSLHSHQQCRRVSFSPHPLKHLIFVDLLMMAILTGVRWYLMVVLVCISLIISDVEHFFMCLLAVCTSSLEKHLFRSFAHFSIGSLAFLLLSCISCLYILEIKPLPVVPFETISYHSVSCLLFSFWFPLLCKSLSV</sequence>